<protein>
    <submittedName>
        <fullName evidence="8">Sugar phosphate permease</fullName>
    </submittedName>
</protein>
<comment type="subcellular location">
    <subcellularLocation>
        <location evidence="1">Cell membrane</location>
        <topology evidence="1">Multi-pass membrane protein</topology>
    </subcellularLocation>
</comment>
<accession>A0ABR6KYE8</accession>
<dbReference type="EMBL" id="JACHOT010000001">
    <property type="protein sequence ID" value="MBB4649465.1"/>
    <property type="molecule type" value="Genomic_DNA"/>
</dbReference>
<feature type="transmembrane region" description="Helical" evidence="6">
    <location>
        <begin position="297"/>
        <end position="317"/>
    </location>
</feature>
<evidence type="ECO:0000256" key="4">
    <source>
        <dbReference type="ARBA" id="ARBA00022989"/>
    </source>
</evidence>
<dbReference type="Gene3D" id="1.20.1250.20">
    <property type="entry name" value="MFS general substrate transporter like domains"/>
    <property type="match status" value="2"/>
</dbReference>
<feature type="transmembrane region" description="Helical" evidence="6">
    <location>
        <begin position="39"/>
        <end position="57"/>
    </location>
</feature>
<feature type="transmembrane region" description="Helical" evidence="6">
    <location>
        <begin position="329"/>
        <end position="351"/>
    </location>
</feature>
<evidence type="ECO:0000259" key="7">
    <source>
        <dbReference type="PROSITE" id="PS50850"/>
    </source>
</evidence>
<dbReference type="PROSITE" id="PS50850">
    <property type="entry name" value="MFS"/>
    <property type="match status" value="1"/>
</dbReference>
<gene>
    <name evidence="8" type="ORF">GGQ99_001187</name>
</gene>
<dbReference type="InterPro" id="IPR011701">
    <property type="entry name" value="MFS"/>
</dbReference>
<dbReference type="Proteomes" id="UP000539538">
    <property type="component" value="Unassembled WGS sequence"/>
</dbReference>
<name>A0ABR6KYE8_9HYPH</name>
<feature type="transmembrane region" description="Helical" evidence="6">
    <location>
        <begin position="371"/>
        <end position="390"/>
    </location>
</feature>
<dbReference type="InterPro" id="IPR036259">
    <property type="entry name" value="MFS_trans_sf"/>
</dbReference>
<dbReference type="InterPro" id="IPR020846">
    <property type="entry name" value="MFS_dom"/>
</dbReference>
<evidence type="ECO:0000313" key="9">
    <source>
        <dbReference type="Proteomes" id="UP000539538"/>
    </source>
</evidence>
<keyword evidence="5 6" id="KW-0472">Membrane</keyword>
<keyword evidence="2" id="KW-1003">Cell membrane</keyword>
<feature type="transmembrane region" description="Helical" evidence="6">
    <location>
        <begin position="240"/>
        <end position="261"/>
    </location>
</feature>
<evidence type="ECO:0000256" key="6">
    <source>
        <dbReference type="SAM" id="Phobius"/>
    </source>
</evidence>
<feature type="domain" description="Major facilitator superfamily (MFS) profile" evidence="7">
    <location>
        <begin position="3"/>
        <end position="394"/>
    </location>
</feature>
<comment type="caution">
    <text evidence="8">The sequence shown here is derived from an EMBL/GenBank/DDBJ whole genome shotgun (WGS) entry which is preliminary data.</text>
</comment>
<feature type="transmembrane region" description="Helical" evidence="6">
    <location>
        <begin position="273"/>
        <end position="291"/>
    </location>
</feature>
<proteinExistence type="predicted"/>
<dbReference type="PANTHER" id="PTHR43124">
    <property type="entry name" value="PURINE EFFLUX PUMP PBUE"/>
    <property type="match status" value="1"/>
</dbReference>
<evidence type="ECO:0000256" key="5">
    <source>
        <dbReference type="ARBA" id="ARBA00023136"/>
    </source>
</evidence>
<keyword evidence="3 6" id="KW-0812">Transmembrane</keyword>
<dbReference type="SUPFAM" id="SSF103473">
    <property type="entry name" value="MFS general substrate transporter"/>
    <property type="match status" value="1"/>
</dbReference>
<dbReference type="InterPro" id="IPR050189">
    <property type="entry name" value="MFS_Efflux_Transporters"/>
</dbReference>
<organism evidence="8 9">
    <name type="scientific">Aminobacter niigataensis</name>
    <dbReference type="NCBI Taxonomy" id="83265"/>
    <lineage>
        <taxon>Bacteria</taxon>
        <taxon>Pseudomonadati</taxon>
        <taxon>Pseudomonadota</taxon>
        <taxon>Alphaproteobacteria</taxon>
        <taxon>Hyphomicrobiales</taxon>
        <taxon>Phyllobacteriaceae</taxon>
        <taxon>Aminobacter</taxon>
    </lineage>
</organism>
<dbReference type="PANTHER" id="PTHR43124:SF3">
    <property type="entry name" value="CHLORAMPHENICOL EFFLUX PUMP RV0191"/>
    <property type="match status" value="1"/>
</dbReference>
<feature type="transmembrane region" description="Helical" evidence="6">
    <location>
        <begin position="128"/>
        <end position="147"/>
    </location>
</feature>
<sequence>MAGIATLAIAYVLSQFYRSFMAVLTPALTADLGATKAQLSFASGAFFIAFALAQFAIGVSLDRFGPRRTASTLLLFGGGGGALFFASATAPWMVIAAMAMIGIGCAPVLMSSLFIFARTFSIARFAVLASWMVAFGTAGNVIGAAPLAQAAEAFGWRPVMAGLGVITMLAALAVLALVRDPKSPDGVDGDATGFGGYLALLRMRVLWPIIPLTAINYAPTTGIRGLWSGPYLVDVYGADALMIGQVTFFMALAMVAGAFVYGPLDTMFRTRKWVAVVGNTIGLAAILYLALNVVSDLTTVTVVFVIIGLTGGSYGLLMAHARAFLPPHLIGRGVTLMNFFSIGGVGAMQFATGAVVTASAVPGDPTASYQALFWFYVVMLGAAIVVYLWARDAKPEAAAEAELQS</sequence>
<evidence type="ECO:0000313" key="8">
    <source>
        <dbReference type="EMBL" id="MBB4649465.1"/>
    </source>
</evidence>
<reference evidence="8 9" key="1">
    <citation type="submission" date="2020-08" db="EMBL/GenBank/DDBJ databases">
        <title>Genomic Encyclopedia of Type Strains, Phase IV (KMG-IV): sequencing the most valuable type-strain genomes for metagenomic binning, comparative biology and taxonomic classification.</title>
        <authorList>
            <person name="Goeker M."/>
        </authorList>
    </citation>
    <scope>NUCLEOTIDE SEQUENCE [LARGE SCALE GENOMIC DNA]</scope>
    <source>
        <strain evidence="8 9">DSM 7050</strain>
    </source>
</reference>
<feature type="transmembrane region" description="Helical" evidence="6">
    <location>
        <begin position="69"/>
        <end position="86"/>
    </location>
</feature>
<keyword evidence="4 6" id="KW-1133">Transmembrane helix</keyword>
<keyword evidence="9" id="KW-1185">Reference proteome</keyword>
<evidence type="ECO:0000256" key="3">
    <source>
        <dbReference type="ARBA" id="ARBA00022692"/>
    </source>
</evidence>
<dbReference type="RefSeq" id="WP_183261300.1">
    <property type="nucleotide sequence ID" value="NZ_BAAAVZ010000003.1"/>
</dbReference>
<evidence type="ECO:0000256" key="2">
    <source>
        <dbReference type="ARBA" id="ARBA00022475"/>
    </source>
</evidence>
<dbReference type="Pfam" id="PF07690">
    <property type="entry name" value="MFS_1"/>
    <property type="match status" value="1"/>
</dbReference>
<feature type="transmembrane region" description="Helical" evidence="6">
    <location>
        <begin position="199"/>
        <end position="220"/>
    </location>
</feature>
<evidence type="ECO:0000256" key="1">
    <source>
        <dbReference type="ARBA" id="ARBA00004651"/>
    </source>
</evidence>
<feature type="transmembrane region" description="Helical" evidence="6">
    <location>
        <begin position="92"/>
        <end position="116"/>
    </location>
</feature>
<feature type="transmembrane region" description="Helical" evidence="6">
    <location>
        <begin position="159"/>
        <end position="178"/>
    </location>
</feature>